<feature type="signal peptide" evidence="1">
    <location>
        <begin position="1"/>
        <end position="21"/>
    </location>
</feature>
<evidence type="ECO:0000256" key="1">
    <source>
        <dbReference type="SAM" id="SignalP"/>
    </source>
</evidence>
<protein>
    <submittedName>
        <fullName evidence="2">Uncharacterized protein</fullName>
    </submittedName>
</protein>
<dbReference type="EMBL" id="SDOX01000121">
    <property type="protein sequence ID" value="TFJ81900.1"/>
    <property type="molecule type" value="Genomic_DNA"/>
</dbReference>
<keyword evidence="1" id="KW-0732">Signal</keyword>
<accession>A0A4D9CRV1</accession>
<keyword evidence="3" id="KW-1185">Reference proteome</keyword>
<dbReference type="AlphaFoldDB" id="A0A4D9CRV1"/>
<gene>
    <name evidence="2" type="ORF">NSK_006568</name>
</gene>
<name>A0A4D9CRV1_9STRA</name>
<dbReference type="OrthoDB" id="10430111at2759"/>
<proteinExistence type="predicted"/>
<comment type="caution">
    <text evidence="2">The sequence shown here is derived from an EMBL/GenBank/DDBJ whole genome shotgun (WGS) entry which is preliminary data.</text>
</comment>
<feature type="chain" id="PRO_5020027785" evidence="1">
    <location>
        <begin position="22"/>
        <end position="96"/>
    </location>
</feature>
<organism evidence="2 3">
    <name type="scientific">Nannochloropsis salina CCMP1776</name>
    <dbReference type="NCBI Taxonomy" id="1027361"/>
    <lineage>
        <taxon>Eukaryota</taxon>
        <taxon>Sar</taxon>
        <taxon>Stramenopiles</taxon>
        <taxon>Ochrophyta</taxon>
        <taxon>Eustigmatophyceae</taxon>
        <taxon>Eustigmatales</taxon>
        <taxon>Monodopsidaceae</taxon>
        <taxon>Microchloropsis</taxon>
        <taxon>Microchloropsis salina</taxon>
    </lineage>
</organism>
<dbReference type="Proteomes" id="UP000355283">
    <property type="component" value="Unassembled WGS sequence"/>
</dbReference>
<sequence length="96" mass="10130">MRVSFCLVALVAAVIMCLSSAFVPPTPRVTRQARTVRKMSPMDVMPTESIQVASDVLLAAKDTDFGGYTGPIAGLITLGALILVLAPPLTTKPTEE</sequence>
<evidence type="ECO:0000313" key="2">
    <source>
        <dbReference type="EMBL" id="TFJ81900.1"/>
    </source>
</evidence>
<evidence type="ECO:0000313" key="3">
    <source>
        <dbReference type="Proteomes" id="UP000355283"/>
    </source>
</evidence>
<reference evidence="2 3" key="1">
    <citation type="submission" date="2019-01" db="EMBL/GenBank/DDBJ databases">
        <title>Nuclear Genome Assembly of the Microalgal Biofuel strain Nannochloropsis salina CCMP1776.</title>
        <authorList>
            <person name="Hovde B."/>
        </authorList>
    </citation>
    <scope>NUCLEOTIDE SEQUENCE [LARGE SCALE GENOMIC DNA]</scope>
    <source>
        <strain evidence="2 3">CCMP1776</strain>
    </source>
</reference>